<dbReference type="OrthoDB" id="9804482at2"/>
<dbReference type="GO" id="GO:0008237">
    <property type="term" value="F:metallopeptidase activity"/>
    <property type="evidence" value="ECO:0007669"/>
    <property type="project" value="UniProtKB-KW"/>
</dbReference>
<dbReference type="NCBIfam" id="TIGR00608">
    <property type="entry name" value="radc"/>
    <property type="match status" value="1"/>
</dbReference>
<dbReference type="GO" id="GO:0046872">
    <property type="term" value="F:metal ion binding"/>
    <property type="evidence" value="ECO:0007669"/>
    <property type="project" value="UniProtKB-KW"/>
</dbReference>
<keyword evidence="8" id="KW-1185">Reference proteome</keyword>
<gene>
    <name evidence="7" type="primary">radC</name>
    <name evidence="7" type="ORF">D3878_02530</name>
</gene>
<protein>
    <submittedName>
        <fullName evidence="7">DNA repair protein RadC</fullName>
    </submittedName>
</protein>
<evidence type="ECO:0000256" key="1">
    <source>
        <dbReference type="ARBA" id="ARBA00022670"/>
    </source>
</evidence>
<keyword evidence="4" id="KW-0862">Zinc</keyword>
<evidence type="ECO:0000259" key="6">
    <source>
        <dbReference type="PROSITE" id="PS50249"/>
    </source>
</evidence>
<dbReference type="PROSITE" id="PS01302">
    <property type="entry name" value="UPF0758"/>
    <property type="match status" value="1"/>
</dbReference>
<proteinExistence type="predicted"/>
<comment type="caution">
    <text evidence="7">The sequence shown here is derived from an EMBL/GenBank/DDBJ whole genome shotgun (WGS) entry which is preliminary data.</text>
</comment>
<evidence type="ECO:0000313" key="7">
    <source>
        <dbReference type="EMBL" id="RJG00590.1"/>
    </source>
</evidence>
<keyword evidence="5" id="KW-0482">Metalloprotease</keyword>
<dbReference type="InterPro" id="IPR020891">
    <property type="entry name" value="UPF0758_CS"/>
</dbReference>
<dbReference type="GO" id="GO:0006508">
    <property type="term" value="P:proteolysis"/>
    <property type="evidence" value="ECO:0007669"/>
    <property type="project" value="UniProtKB-KW"/>
</dbReference>
<dbReference type="CDD" id="cd08071">
    <property type="entry name" value="MPN_DUF2466"/>
    <property type="match status" value="1"/>
</dbReference>
<dbReference type="EMBL" id="QYUQ01000002">
    <property type="protein sequence ID" value="RJG00590.1"/>
    <property type="molecule type" value="Genomic_DNA"/>
</dbReference>
<name>A0A3A3GI63_9BURK</name>
<dbReference type="AlphaFoldDB" id="A0A3A3GI63"/>
<dbReference type="RefSeq" id="WP_119784045.1">
    <property type="nucleotide sequence ID" value="NZ_QYUQ01000002.1"/>
</dbReference>
<dbReference type="PANTHER" id="PTHR30471:SF3">
    <property type="entry name" value="UPF0758 PROTEIN YEES-RELATED"/>
    <property type="match status" value="1"/>
</dbReference>
<evidence type="ECO:0000256" key="5">
    <source>
        <dbReference type="ARBA" id="ARBA00023049"/>
    </source>
</evidence>
<dbReference type="Gene3D" id="3.40.140.10">
    <property type="entry name" value="Cytidine Deaminase, domain 2"/>
    <property type="match status" value="1"/>
</dbReference>
<evidence type="ECO:0000256" key="4">
    <source>
        <dbReference type="ARBA" id="ARBA00022833"/>
    </source>
</evidence>
<dbReference type="Pfam" id="PF04002">
    <property type="entry name" value="RadC"/>
    <property type="match status" value="1"/>
</dbReference>
<keyword evidence="2" id="KW-0479">Metal-binding</keyword>
<reference evidence="8" key="1">
    <citation type="submission" date="2018-09" db="EMBL/GenBank/DDBJ databases">
        <authorList>
            <person name="Zhu H."/>
        </authorList>
    </citation>
    <scope>NUCLEOTIDE SEQUENCE [LARGE SCALE GENOMIC DNA]</scope>
    <source>
        <strain evidence="8">K1S02-23</strain>
    </source>
</reference>
<accession>A0A3A3GI63</accession>
<evidence type="ECO:0000313" key="8">
    <source>
        <dbReference type="Proteomes" id="UP000266327"/>
    </source>
</evidence>
<dbReference type="Proteomes" id="UP000266327">
    <property type="component" value="Unassembled WGS sequence"/>
</dbReference>
<sequence>MKKISSMSRAQLTSELVAVPQPTMIAELSAALAAPYDMVARASHETLVQRRLAIARELLLRDLAEQMQGRSVLSSPGIVRDWLRLHCGHVEHEVFLALYLDARNCLIEAQELFRGTLTHTSVYPREVVKAALARNAASLIVAHNHPSGSTTPSQADQMLTTMLKSALELVEIRLNDHCIVAGSEVLSFAEQGML</sequence>
<dbReference type="PROSITE" id="PS50249">
    <property type="entry name" value="MPN"/>
    <property type="match status" value="1"/>
</dbReference>
<dbReference type="SUPFAM" id="SSF102712">
    <property type="entry name" value="JAB1/MPN domain"/>
    <property type="match status" value="1"/>
</dbReference>
<keyword evidence="3" id="KW-0378">Hydrolase</keyword>
<dbReference type="InterPro" id="IPR001405">
    <property type="entry name" value="UPF0758"/>
</dbReference>
<feature type="domain" description="MPN" evidence="6">
    <location>
        <begin position="72"/>
        <end position="194"/>
    </location>
</feature>
<dbReference type="InterPro" id="IPR037518">
    <property type="entry name" value="MPN"/>
</dbReference>
<evidence type="ECO:0000256" key="3">
    <source>
        <dbReference type="ARBA" id="ARBA00022801"/>
    </source>
</evidence>
<dbReference type="PANTHER" id="PTHR30471">
    <property type="entry name" value="DNA REPAIR PROTEIN RADC"/>
    <property type="match status" value="1"/>
</dbReference>
<dbReference type="InterPro" id="IPR025657">
    <property type="entry name" value="RadC_JAB"/>
</dbReference>
<evidence type="ECO:0000256" key="2">
    <source>
        <dbReference type="ARBA" id="ARBA00022723"/>
    </source>
</evidence>
<organism evidence="7 8">
    <name type="scientific">Noviherbaspirillum sedimenti</name>
    <dbReference type="NCBI Taxonomy" id="2320865"/>
    <lineage>
        <taxon>Bacteria</taxon>
        <taxon>Pseudomonadati</taxon>
        <taxon>Pseudomonadota</taxon>
        <taxon>Betaproteobacteria</taxon>
        <taxon>Burkholderiales</taxon>
        <taxon>Oxalobacteraceae</taxon>
        <taxon>Noviherbaspirillum</taxon>
    </lineage>
</organism>
<keyword evidence="1" id="KW-0645">Protease</keyword>